<organism evidence="1 2">
    <name type="scientific">Brevundimonas vesicularis</name>
    <name type="common">Pseudomonas vesicularis</name>
    <dbReference type="NCBI Taxonomy" id="41276"/>
    <lineage>
        <taxon>Bacteria</taxon>
        <taxon>Pseudomonadati</taxon>
        <taxon>Pseudomonadota</taxon>
        <taxon>Alphaproteobacteria</taxon>
        <taxon>Caulobacterales</taxon>
        <taxon>Caulobacteraceae</taxon>
        <taxon>Brevundimonas</taxon>
    </lineage>
</organism>
<proteinExistence type="predicted"/>
<dbReference type="Proteomes" id="UP000556201">
    <property type="component" value="Unassembled WGS sequence"/>
</dbReference>
<evidence type="ECO:0000313" key="1">
    <source>
        <dbReference type="EMBL" id="MBB5772243.1"/>
    </source>
</evidence>
<accession>A0A7W9L6B9</accession>
<sequence>MSPYRVQHNRRIFREVGVPESHDRIARDAKPLVSYGVPRLVQIVHAAVQLYDQSDLMTGEIGDGPSDWRLPPELQAIQLPVPQHRP</sequence>
<evidence type="ECO:0000313" key="2">
    <source>
        <dbReference type="Proteomes" id="UP000556201"/>
    </source>
</evidence>
<dbReference type="EMBL" id="JACHLJ010000002">
    <property type="protein sequence ID" value="MBB5772243.1"/>
    <property type="molecule type" value="Genomic_DNA"/>
</dbReference>
<protein>
    <submittedName>
        <fullName evidence="1">Uncharacterized protein</fullName>
    </submittedName>
</protein>
<gene>
    <name evidence="1" type="ORF">HNP47_002247</name>
</gene>
<reference evidence="1 2" key="1">
    <citation type="submission" date="2020-08" db="EMBL/GenBank/DDBJ databases">
        <title>Functional genomics of gut bacteria from endangered species of beetles.</title>
        <authorList>
            <person name="Carlos-Shanley C."/>
        </authorList>
    </citation>
    <scope>NUCLEOTIDE SEQUENCE [LARGE SCALE GENOMIC DNA]</scope>
    <source>
        <strain evidence="1 2">S00192</strain>
    </source>
</reference>
<dbReference type="AlphaFoldDB" id="A0A7W9L6B9"/>
<name>A0A7W9L6B9_BREVE</name>
<comment type="caution">
    <text evidence="1">The sequence shown here is derived from an EMBL/GenBank/DDBJ whole genome shotgun (WGS) entry which is preliminary data.</text>
</comment>